<sequence>MLSMVESNYEILNLSDDASKKEIQKAYRTLVLQHHSDRGGNDEKFKRIKQAYEDLQKGKKYPDTLDEKKSNAKFYSGTSEDEKLRKNLLLSNDVAKEMKTAEEWVAALNRTNTTGMRLFGSNEFGKMEFERKPTKTLSMKGKFWAGNFKYDNSVMMWGSITSPYFSPYEKHKTHIHLTDGNFRMIDSIQNKYDIDGGAKITVDNGDMEVGNVSGKKQRVSDPQGRVGMSIMKEYFTELKALNGKLVAGNVTDTVKLDADTVIALNLVDNIKIKGREILVYGSKVTHNVEFFLKNNGKIRFYDQGSGFDISDDATIQLEADRIIKIRDLKRAKMISHGGKDIRYEDIVNLGTRKKSKNGTPNNFGSFKKIFGR</sequence>
<protein>
    <recommendedName>
        <fullName evidence="1">J domain-containing protein</fullName>
    </recommendedName>
</protein>
<feature type="domain" description="J" evidence="1">
    <location>
        <begin position="7"/>
        <end position="69"/>
    </location>
</feature>
<dbReference type="Pfam" id="PF00226">
    <property type="entry name" value="DnaJ"/>
    <property type="match status" value="1"/>
</dbReference>
<dbReference type="SUPFAM" id="SSF46565">
    <property type="entry name" value="Chaperone J-domain"/>
    <property type="match status" value="1"/>
</dbReference>
<accession>A0A382AJ45</accession>
<gene>
    <name evidence="2" type="ORF">METZ01_LOCUS154380</name>
</gene>
<dbReference type="Gene3D" id="1.10.287.110">
    <property type="entry name" value="DnaJ domain"/>
    <property type="match status" value="1"/>
</dbReference>
<dbReference type="InterPro" id="IPR052276">
    <property type="entry name" value="Diphthamide-biosynth_chaperone"/>
</dbReference>
<dbReference type="PANTHER" id="PTHR44240:SF10">
    <property type="entry name" value="J DOMAIN-CONTAINING PROTEIN"/>
    <property type="match status" value="1"/>
</dbReference>
<evidence type="ECO:0000313" key="2">
    <source>
        <dbReference type="EMBL" id="SVB01526.1"/>
    </source>
</evidence>
<dbReference type="PRINTS" id="PR00625">
    <property type="entry name" value="JDOMAIN"/>
</dbReference>
<proteinExistence type="predicted"/>
<dbReference type="EMBL" id="UINC01025620">
    <property type="protein sequence ID" value="SVB01526.1"/>
    <property type="molecule type" value="Genomic_DNA"/>
</dbReference>
<organism evidence="2">
    <name type="scientific">marine metagenome</name>
    <dbReference type="NCBI Taxonomy" id="408172"/>
    <lineage>
        <taxon>unclassified sequences</taxon>
        <taxon>metagenomes</taxon>
        <taxon>ecological metagenomes</taxon>
    </lineage>
</organism>
<dbReference type="InterPro" id="IPR001623">
    <property type="entry name" value="DnaJ_domain"/>
</dbReference>
<dbReference type="PANTHER" id="PTHR44240">
    <property type="entry name" value="DNAJ DOMAIN (PROKARYOTIC HEAT SHOCK PROTEIN)-RELATED"/>
    <property type="match status" value="1"/>
</dbReference>
<reference evidence="2" key="1">
    <citation type="submission" date="2018-05" db="EMBL/GenBank/DDBJ databases">
        <authorList>
            <person name="Lanie J.A."/>
            <person name="Ng W.-L."/>
            <person name="Kazmierczak K.M."/>
            <person name="Andrzejewski T.M."/>
            <person name="Davidsen T.M."/>
            <person name="Wayne K.J."/>
            <person name="Tettelin H."/>
            <person name="Glass J.I."/>
            <person name="Rusch D."/>
            <person name="Podicherti R."/>
            <person name="Tsui H.-C.T."/>
            <person name="Winkler M.E."/>
        </authorList>
    </citation>
    <scope>NUCLEOTIDE SEQUENCE</scope>
</reference>
<dbReference type="CDD" id="cd06257">
    <property type="entry name" value="DnaJ"/>
    <property type="match status" value="1"/>
</dbReference>
<dbReference type="SMART" id="SM00271">
    <property type="entry name" value="DnaJ"/>
    <property type="match status" value="1"/>
</dbReference>
<evidence type="ECO:0000259" key="1">
    <source>
        <dbReference type="PROSITE" id="PS50076"/>
    </source>
</evidence>
<dbReference type="PROSITE" id="PS50076">
    <property type="entry name" value="DNAJ_2"/>
    <property type="match status" value="1"/>
</dbReference>
<dbReference type="InterPro" id="IPR036869">
    <property type="entry name" value="J_dom_sf"/>
</dbReference>
<dbReference type="AlphaFoldDB" id="A0A382AJ45"/>
<name>A0A382AJ45_9ZZZZ</name>